<dbReference type="EMBL" id="JACCBH010000001">
    <property type="protein sequence ID" value="NYD53616.1"/>
    <property type="molecule type" value="Genomic_DNA"/>
</dbReference>
<keyword evidence="4" id="KW-1185">Reference proteome</keyword>
<keyword evidence="2" id="KW-0812">Transmembrane</keyword>
<evidence type="ECO:0000256" key="1">
    <source>
        <dbReference type="SAM" id="MobiDB-lite"/>
    </source>
</evidence>
<proteinExistence type="predicted"/>
<keyword evidence="2" id="KW-0472">Membrane</keyword>
<evidence type="ECO:0000313" key="4">
    <source>
        <dbReference type="Proteomes" id="UP000552045"/>
    </source>
</evidence>
<feature type="region of interest" description="Disordered" evidence="1">
    <location>
        <begin position="46"/>
        <end position="93"/>
    </location>
</feature>
<gene>
    <name evidence="3" type="ORF">BKA02_000671</name>
</gene>
<keyword evidence="2" id="KW-1133">Transmembrane helix</keyword>
<dbReference type="Proteomes" id="UP000552045">
    <property type="component" value="Unassembled WGS sequence"/>
</dbReference>
<dbReference type="AlphaFoldDB" id="A0A7Y9JM40"/>
<accession>A0A7Y9JM40</accession>
<feature type="compositionally biased region" description="Low complexity" evidence="1">
    <location>
        <begin position="46"/>
        <end position="61"/>
    </location>
</feature>
<protein>
    <submittedName>
        <fullName evidence="3">Cytoskeletal protein RodZ</fullName>
    </submittedName>
</protein>
<feature type="compositionally biased region" description="Low complexity" evidence="1">
    <location>
        <begin position="84"/>
        <end position="93"/>
    </location>
</feature>
<organism evidence="3 4">
    <name type="scientific">Microbacterium pseudoresistens</name>
    <dbReference type="NCBI Taxonomy" id="640634"/>
    <lineage>
        <taxon>Bacteria</taxon>
        <taxon>Bacillati</taxon>
        <taxon>Actinomycetota</taxon>
        <taxon>Actinomycetes</taxon>
        <taxon>Micrococcales</taxon>
        <taxon>Microbacteriaceae</taxon>
        <taxon>Microbacterium</taxon>
    </lineage>
</organism>
<reference evidence="3 4" key="1">
    <citation type="submission" date="2020-07" db="EMBL/GenBank/DDBJ databases">
        <title>Sequencing the genomes of 1000 actinobacteria strains.</title>
        <authorList>
            <person name="Klenk H.-P."/>
        </authorList>
    </citation>
    <scope>NUCLEOTIDE SEQUENCE [LARGE SCALE GENOMIC DNA]</scope>
    <source>
        <strain evidence="3 4">DSM 22185</strain>
    </source>
</reference>
<evidence type="ECO:0000313" key="3">
    <source>
        <dbReference type="EMBL" id="NYD53616.1"/>
    </source>
</evidence>
<comment type="caution">
    <text evidence="3">The sequence shown here is derived from an EMBL/GenBank/DDBJ whole genome shotgun (WGS) entry which is preliminary data.</text>
</comment>
<sequence>MSPRQSAAVYRRRRIVVFGGLIVVLIALIVLVWILIARSWASDAAPAPSPTVSSAAPSPSASTPPPDESAPEESAPPEAPVSPAPTETAAEGAACTAADVTVQAVTDADAYDPGTMPQLSISLTNKSGADCTLDVGTATQVFTVTSGSDVWWRSTDCQQNPSSMIVTLAAGSTVTSSVPVAWDRTRSSVEACAATDRQQAPGGGATYHLAVQIGGFESAETAAFILN</sequence>
<dbReference type="RefSeq" id="WP_179431309.1">
    <property type="nucleotide sequence ID" value="NZ_BAABLC010000005.1"/>
</dbReference>
<evidence type="ECO:0000256" key="2">
    <source>
        <dbReference type="SAM" id="Phobius"/>
    </source>
</evidence>
<feature type="transmembrane region" description="Helical" evidence="2">
    <location>
        <begin position="15"/>
        <end position="36"/>
    </location>
</feature>
<name>A0A7Y9JM40_9MICO</name>